<keyword evidence="4" id="KW-1185">Reference proteome</keyword>
<sequence length="260" mass="29518">MRISIIQMDVVFGDPEANWLQVEEKIAQAVREEQPDLVVLPEMWNTGYDLTRFEKIADRGSLQKKLSLLAKQHGITLVAGSIGEKEGDDFYNTSYVFSADGQKIARYGKVHLFRLMEEEKVLTPGKEGKVVFPVEDGVGGVMICYDLRFPELARSLAIEGVQILFVLAQWPHPRLNHWRILNQARAIENQMMVVAVNRVGSDPNNTFCGHSMVVDPWGEILTEGGENEEMLTVDIDLSQVSRVRSQIPVFEDRMPERYKI</sequence>
<dbReference type="PANTHER" id="PTHR23088:SF27">
    <property type="entry name" value="DEAMINATED GLUTATHIONE AMIDASE"/>
    <property type="match status" value="1"/>
</dbReference>
<gene>
    <name evidence="3" type="ORF">SAMN05444487_102191</name>
</gene>
<dbReference type="PROSITE" id="PS50263">
    <property type="entry name" value="CN_HYDROLASE"/>
    <property type="match status" value="1"/>
</dbReference>
<dbReference type="SUPFAM" id="SSF56317">
    <property type="entry name" value="Carbon-nitrogen hydrolase"/>
    <property type="match status" value="1"/>
</dbReference>
<dbReference type="AlphaFoldDB" id="A0A1H2SFX3"/>
<dbReference type="CDD" id="cd07583">
    <property type="entry name" value="nitrilase_5"/>
    <property type="match status" value="1"/>
</dbReference>
<dbReference type="Gene3D" id="3.60.110.10">
    <property type="entry name" value="Carbon-nitrogen hydrolase"/>
    <property type="match status" value="1"/>
</dbReference>
<accession>A0A1H2SFX3</accession>
<name>A0A1H2SFX3_9BACL</name>
<protein>
    <submittedName>
        <fullName evidence="3">Predicted amidohydrolase</fullName>
    </submittedName>
</protein>
<reference evidence="3 4" key="1">
    <citation type="submission" date="2016-10" db="EMBL/GenBank/DDBJ databases">
        <authorList>
            <person name="de Groot N.N."/>
        </authorList>
    </citation>
    <scope>NUCLEOTIDE SEQUENCE [LARGE SCALE GENOMIC DNA]</scope>
    <source>
        <strain evidence="3 4">DSM 45610</strain>
    </source>
</reference>
<evidence type="ECO:0000259" key="2">
    <source>
        <dbReference type="PROSITE" id="PS50263"/>
    </source>
</evidence>
<evidence type="ECO:0000313" key="4">
    <source>
        <dbReference type="Proteomes" id="UP000198534"/>
    </source>
</evidence>
<dbReference type="Proteomes" id="UP000198534">
    <property type="component" value="Unassembled WGS sequence"/>
</dbReference>
<dbReference type="EMBL" id="FNNQ01000002">
    <property type="protein sequence ID" value="SDW30034.1"/>
    <property type="molecule type" value="Genomic_DNA"/>
</dbReference>
<dbReference type="PANTHER" id="PTHR23088">
    <property type="entry name" value="NITRILASE-RELATED"/>
    <property type="match status" value="1"/>
</dbReference>
<feature type="domain" description="CN hydrolase" evidence="2">
    <location>
        <begin position="1"/>
        <end position="237"/>
    </location>
</feature>
<proteinExistence type="inferred from homology"/>
<dbReference type="GO" id="GO:0016787">
    <property type="term" value="F:hydrolase activity"/>
    <property type="evidence" value="ECO:0007669"/>
    <property type="project" value="UniProtKB-KW"/>
</dbReference>
<evidence type="ECO:0000313" key="3">
    <source>
        <dbReference type="EMBL" id="SDW30034.1"/>
    </source>
</evidence>
<dbReference type="RefSeq" id="WP_245726232.1">
    <property type="nucleotide sequence ID" value="NZ_FNNQ01000002.1"/>
</dbReference>
<dbReference type="STRING" id="1048340.SAMN05444487_102191"/>
<dbReference type="InterPro" id="IPR001110">
    <property type="entry name" value="UPF0012_CS"/>
</dbReference>
<dbReference type="InterPro" id="IPR003010">
    <property type="entry name" value="C-N_Hydrolase"/>
</dbReference>
<organism evidence="3 4">
    <name type="scientific">Marininema mesophilum</name>
    <dbReference type="NCBI Taxonomy" id="1048340"/>
    <lineage>
        <taxon>Bacteria</taxon>
        <taxon>Bacillati</taxon>
        <taxon>Bacillota</taxon>
        <taxon>Bacilli</taxon>
        <taxon>Bacillales</taxon>
        <taxon>Thermoactinomycetaceae</taxon>
        <taxon>Marininema</taxon>
    </lineage>
</organism>
<dbReference type="PROSITE" id="PS01227">
    <property type="entry name" value="UPF0012"/>
    <property type="match status" value="1"/>
</dbReference>
<dbReference type="InterPro" id="IPR036526">
    <property type="entry name" value="C-N_Hydrolase_sf"/>
</dbReference>
<comment type="similarity">
    <text evidence="1">Belongs to the carbon-nitrogen hydrolase superfamily. NIT1/NIT2 family.</text>
</comment>
<evidence type="ECO:0000256" key="1">
    <source>
        <dbReference type="ARBA" id="ARBA00010613"/>
    </source>
</evidence>
<dbReference type="Pfam" id="PF00795">
    <property type="entry name" value="CN_hydrolase"/>
    <property type="match status" value="1"/>
</dbReference>
<keyword evidence="3" id="KW-0378">Hydrolase</keyword>